<dbReference type="Proteomes" id="UP000664859">
    <property type="component" value="Unassembled WGS sequence"/>
</dbReference>
<protein>
    <submittedName>
        <fullName evidence="1">Uncharacterized protein</fullName>
    </submittedName>
</protein>
<keyword evidence="2" id="KW-1185">Reference proteome</keyword>
<gene>
    <name evidence="1" type="ORF">JKP88DRAFT_245232</name>
</gene>
<dbReference type="EMBL" id="JAFCMP010000201">
    <property type="protein sequence ID" value="KAG5183600.1"/>
    <property type="molecule type" value="Genomic_DNA"/>
</dbReference>
<name>A0A835YY82_9STRA</name>
<evidence type="ECO:0000313" key="2">
    <source>
        <dbReference type="Proteomes" id="UP000664859"/>
    </source>
</evidence>
<accession>A0A835YY82</accession>
<organism evidence="1 2">
    <name type="scientific">Tribonema minus</name>
    <dbReference type="NCBI Taxonomy" id="303371"/>
    <lineage>
        <taxon>Eukaryota</taxon>
        <taxon>Sar</taxon>
        <taxon>Stramenopiles</taxon>
        <taxon>Ochrophyta</taxon>
        <taxon>PX clade</taxon>
        <taxon>Xanthophyceae</taxon>
        <taxon>Tribonematales</taxon>
        <taxon>Tribonemataceae</taxon>
        <taxon>Tribonema</taxon>
    </lineage>
</organism>
<dbReference type="AlphaFoldDB" id="A0A835YY82"/>
<proteinExistence type="predicted"/>
<evidence type="ECO:0000313" key="1">
    <source>
        <dbReference type="EMBL" id="KAG5183600.1"/>
    </source>
</evidence>
<sequence length="263" mass="29122">MWSMARVPRVRAFTLSSFRPQQRRVGQLESSEAAFKPAADKPAAAQQPKRAFIFLPASERAIPFVLKGDRDFQRLLDRLRAAALMRASDNLEWERDPAVTEWADLHDGATYSVITFSRIGSTLKNHDGCFKARDTGFAHKANDALATLLAPSFSGLRIVGKAIKIMEGKQPVGEFDGVLHDSVSGTAVIAEAQHRVKAEHLLQVLRKRECYTKYCRSLNLPRASEVLLVLAGKTFPRNLREDAIKLGIMVLVSDGPGNWQLAG</sequence>
<comment type="caution">
    <text evidence="1">The sequence shown here is derived from an EMBL/GenBank/DDBJ whole genome shotgun (WGS) entry which is preliminary data.</text>
</comment>
<reference evidence="1" key="1">
    <citation type="submission" date="2021-02" db="EMBL/GenBank/DDBJ databases">
        <title>First Annotated Genome of the Yellow-green Alga Tribonema minus.</title>
        <authorList>
            <person name="Mahan K.M."/>
        </authorList>
    </citation>
    <scope>NUCLEOTIDE SEQUENCE</scope>
    <source>
        <strain evidence="1">UTEX B ZZ1240</strain>
    </source>
</reference>